<evidence type="ECO:0000256" key="6">
    <source>
        <dbReference type="SAM" id="MobiDB-lite"/>
    </source>
</evidence>
<dbReference type="PROSITE" id="PS51119">
    <property type="entry name" value="TAFH"/>
    <property type="match status" value="1"/>
</dbReference>
<dbReference type="InterPro" id="IPR007900">
    <property type="entry name" value="TAF4_C"/>
</dbReference>
<dbReference type="Gene3D" id="1.20.120.1110">
    <property type="entry name" value="TAFH/NHR1 domain"/>
    <property type="match status" value="1"/>
</dbReference>
<evidence type="ECO:0000259" key="7">
    <source>
        <dbReference type="PROSITE" id="PS51119"/>
    </source>
</evidence>
<dbReference type="Gene3D" id="1.10.20.10">
    <property type="entry name" value="Histone, subunit A"/>
    <property type="match status" value="1"/>
</dbReference>
<dbReference type="SUPFAM" id="SSF47113">
    <property type="entry name" value="Histone-fold"/>
    <property type="match status" value="1"/>
</dbReference>
<dbReference type="GO" id="GO:0005669">
    <property type="term" value="C:transcription factor TFIID complex"/>
    <property type="evidence" value="ECO:0007669"/>
    <property type="project" value="InterPro"/>
</dbReference>
<comment type="caution">
    <text evidence="8">The sequence shown here is derived from an EMBL/GenBank/DDBJ whole genome shotgun (WGS) entry which is preliminary data.</text>
</comment>
<dbReference type="PANTHER" id="PTHR15138">
    <property type="entry name" value="TRANSCRIPTION INITIATION FACTOR TFIID SUBUNIT 4"/>
    <property type="match status" value="1"/>
</dbReference>
<sequence>MAPPGIVCASQSQVMPPPPPQMPPPPASTPVKIACAPTGVRQPQQLSVQTSTGGVPPPAASGSLMSPNTAKRKCKNFLSTLIRLASDQPAQTAANVKGLIQGLIDGAIPPEDFTKQLEQELHSSPQPCLVPFLRKSLPYLRHSLMTKELSIEGVRPPSHAALALPPAAASMARSLQKGTAGRALLPRSAAAQLQMMPPLAAAQLGGPINLQGLLAQQQRFAAAVRPTVGAQGVPKSIIMPKPTAYSSCLAPAVLPFNMAVSTAASLKTTMPTGGGGSSGGGKEKRTVGSLGIDDDINDVATMGGVDLTEESQKSTSTAVAGEAEARSCKDENFLSTAPLQRKIGAIAARHGISEVPDVVVALVSHATQERLKTLVEKLSIVAEHRQENMRNVARCEVTGDVRQQLRFLEALDKLEKQRHDEEEREMIMRAARSRSRGDDAEQLKLRQRARDLQRAEMEEARQREANATALMALGPRKKPKTEGATVHTPIVLRPRPKRVNARDLLFLLEQEKSTFNSDLLYKAYMKF</sequence>
<evidence type="ECO:0000313" key="8">
    <source>
        <dbReference type="EMBL" id="KAH9368611.1"/>
    </source>
</evidence>
<dbReference type="Proteomes" id="UP000821853">
    <property type="component" value="Chromosome 2"/>
</dbReference>
<keyword evidence="3" id="KW-0805">Transcription regulation</keyword>
<keyword evidence="5" id="KW-0539">Nucleus</keyword>
<evidence type="ECO:0000256" key="1">
    <source>
        <dbReference type="ARBA" id="ARBA00004123"/>
    </source>
</evidence>
<dbReference type="InterPro" id="IPR009072">
    <property type="entry name" value="Histone-fold"/>
</dbReference>
<dbReference type="GO" id="GO:0003677">
    <property type="term" value="F:DNA binding"/>
    <property type="evidence" value="ECO:0007669"/>
    <property type="project" value="TreeGrafter"/>
</dbReference>
<feature type="compositionally biased region" description="Pro residues" evidence="6">
    <location>
        <begin position="15"/>
        <end position="28"/>
    </location>
</feature>
<dbReference type="GO" id="GO:0046982">
    <property type="term" value="F:protein heterodimerization activity"/>
    <property type="evidence" value="ECO:0007669"/>
    <property type="project" value="InterPro"/>
</dbReference>
<dbReference type="CDD" id="cd08045">
    <property type="entry name" value="HFD_TAF4"/>
    <property type="match status" value="1"/>
</dbReference>
<dbReference type="OMA" id="QIPARYA"/>
<organism evidence="8 9">
    <name type="scientific">Haemaphysalis longicornis</name>
    <name type="common">Bush tick</name>
    <dbReference type="NCBI Taxonomy" id="44386"/>
    <lineage>
        <taxon>Eukaryota</taxon>
        <taxon>Metazoa</taxon>
        <taxon>Ecdysozoa</taxon>
        <taxon>Arthropoda</taxon>
        <taxon>Chelicerata</taxon>
        <taxon>Arachnida</taxon>
        <taxon>Acari</taxon>
        <taxon>Parasitiformes</taxon>
        <taxon>Ixodida</taxon>
        <taxon>Ixodoidea</taxon>
        <taxon>Ixodidae</taxon>
        <taxon>Haemaphysalinae</taxon>
        <taxon>Haemaphysalis</taxon>
    </lineage>
</organism>
<dbReference type="Pfam" id="PF07531">
    <property type="entry name" value="TAFH"/>
    <property type="match status" value="1"/>
</dbReference>
<keyword evidence="9" id="KW-1185">Reference proteome</keyword>
<accession>A0A9J6G0T3</accession>
<feature type="region of interest" description="Disordered" evidence="6">
    <location>
        <begin position="270"/>
        <end position="290"/>
    </location>
</feature>
<protein>
    <recommendedName>
        <fullName evidence="7">TAFH domain-containing protein</fullName>
    </recommendedName>
</protein>
<feature type="domain" description="TAFH" evidence="7">
    <location>
        <begin position="66"/>
        <end position="163"/>
    </location>
</feature>
<dbReference type="OrthoDB" id="21060at2759"/>
<feature type="region of interest" description="Disordered" evidence="6">
    <location>
        <begin position="44"/>
        <end position="68"/>
    </location>
</feature>
<name>A0A9J6G0T3_HAELO</name>
<feature type="region of interest" description="Disordered" evidence="6">
    <location>
        <begin position="1"/>
        <end position="28"/>
    </location>
</feature>
<evidence type="ECO:0000256" key="2">
    <source>
        <dbReference type="ARBA" id="ARBA00006178"/>
    </source>
</evidence>
<dbReference type="FunFam" id="1.10.20.10:FF:000015">
    <property type="entry name" value="Transcription initiation factor TFIID subunit 4B"/>
    <property type="match status" value="1"/>
</dbReference>
<dbReference type="GO" id="GO:0016251">
    <property type="term" value="F:RNA polymerase II general transcription initiation factor activity"/>
    <property type="evidence" value="ECO:0007669"/>
    <property type="project" value="TreeGrafter"/>
</dbReference>
<keyword evidence="4" id="KW-0804">Transcription</keyword>
<dbReference type="SMART" id="SM00549">
    <property type="entry name" value="TAFH"/>
    <property type="match status" value="1"/>
</dbReference>
<feature type="compositionally biased region" description="Polar residues" evidence="6">
    <location>
        <begin position="44"/>
        <end position="53"/>
    </location>
</feature>
<dbReference type="GO" id="GO:0006367">
    <property type="term" value="P:transcription initiation at RNA polymerase II promoter"/>
    <property type="evidence" value="ECO:0007669"/>
    <property type="project" value="TreeGrafter"/>
</dbReference>
<evidence type="ECO:0000313" key="9">
    <source>
        <dbReference type="Proteomes" id="UP000821853"/>
    </source>
</evidence>
<dbReference type="InterPro" id="IPR003894">
    <property type="entry name" value="TAFH_NHR1"/>
</dbReference>
<reference evidence="8 9" key="1">
    <citation type="journal article" date="2020" name="Cell">
        <title>Large-Scale Comparative Analyses of Tick Genomes Elucidate Their Genetic Diversity and Vector Capacities.</title>
        <authorList>
            <consortium name="Tick Genome and Microbiome Consortium (TIGMIC)"/>
            <person name="Jia N."/>
            <person name="Wang J."/>
            <person name="Shi W."/>
            <person name="Du L."/>
            <person name="Sun Y."/>
            <person name="Zhan W."/>
            <person name="Jiang J.F."/>
            <person name="Wang Q."/>
            <person name="Zhang B."/>
            <person name="Ji P."/>
            <person name="Bell-Sakyi L."/>
            <person name="Cui X.M."/>
            <person name="Yuan T.T."/>
            <person name="Jiang B.G."/>
            <person name="Yang W.F."/>
            <person name="Lam T.T."/>
            <person name="Chang Q.C."/>
            <person name="Ding S.J."/>
            <person name="Wang X.J."/>
            <person name="Zhu J.G."/>
            <person name="Ruan X.D."/>
            <person name="Zhao L."/>
            <person name="Wei J.T."/>
            <person name="Ye R.Z."/>
            <person name="Que T.C."/>
            <person name="Du C.H."/>
            <person name="Zhou Y.H."/>
            <person name="Cheng J.X."/>
            <person name="Dai P.F."/>
            <person name="Guo W.B."/>
            <person name="Han X.H."/>
            <person name="Huang E.J."/>
            <person name="Li L.F."/>
            <person name="Wei W."/>
            <person name="Gao Y.C."/>
            <person name="Liu J.Z."/>
            <person name="Shao H.Z."/>
            <person name="Wang X."/>
            <person name="Wang C.C."/>
            <person name="Yang T.C."/>
            <person name="Huo Q.B."/>
            <person name="Li W."/>
            <person name="Chen H.Y."/>
            <person name="Chen S.E."/>
            <person name="Zhou L.G."/>
            <person name="Ni X.B."/>
            <person name="Tian J.H."/>
            <person name="Sheng Y."/>
            <person name="Liu T."/>
            <person name="Pan Y.S."/>
            <person name="Xia L.Y."/>
            <person name="Li J."/>
            <person name="Zhao F."/>
            <person name="Cao W.C."/>
        </authorList>
    </citation>
    <scope>NUCLEOTIDE SEQUENCE [LARGE SCALE GENOMIC DNA]</scope>
    <source>
        <strain evidence="8">HaeL-2018</strain>
    </source>
</reference>
<dbReference type="EMBL" id="JABSTR010000004">
    <property type="protein sequence ID" value="KAH9368611.1"/>
    <property type="molecule type" value="Genomic_DNA"/>
</dbReference>
<evidence type="ECO:0000256" key="4">
    <source>
        <dbReference type="ARBA" id="ARBA00023163"/>
    </source>
</evidence>
<dbReference type="SUPFAM" id="SSF158553">
    <property type="entry name" value="TAFH domain-like"/>
    <property type="match status" value="1"/>
</dbReference>
<dbReference type="InterPro" id="IPR037249">
    <property type="entry name" value="TAFH/NHR1_dom_sf"/>
</dbReference>
<comment type="subcellular location">
    <subcellularLocation>
        <location evidence="1">Nucleus</location>
    </subcellularLocation>
</comment>
<dbReference type="VEuPathDB" id="VectorBase:HLOH_059147"/>
<gene>
    <name evidence="8" type="ORF">HPB48_004630</name>
</gene>
<dbReference type="InterPro" id="IPR045144">
    <property type="entry name" value="TAF4"/>
</dbReference>
<evidence type="ECO:0000256" key="3">
    <source>
        <dbReference type="ARBA" id="ARBA00023015"/>
    </source>
</evidence>
<proteinExistence type="inferred from homology"/>
<dbReference type="PANTHER" id="PTHR15138:SF14">
    <property type="entry name" value="TRANSCRIPTION INITIATION FACTOR TFIID SUBUNIT 4"/>
    <property type="match status" value="1"/>
</dbReference>
<comment type="similarity">
    <text evidence="2">Belongs to the TAF4 family.</text>
</comment>
<dbReference type="Pfam" id="PF05236">
    <property type="entry name" value="TAF4"/>
    <property type="match status" value="1"/>
</dbReference>
<dbReference type="AlphaFoldDB" id="A0A9J6G0T3"/>
<evidence type="ECO:0000256" key="5">
    <source>
        <dbReference type="ARBA" id="ARBA00023242"/>
    </source>
</evidence>